<evidence type="ECO:0000313" key="3">
    <source>
        <dbReference type="WBParaSite" id="Minc3s01999g27679"/>
    </source>
</evidence>
<evidence type="ECO:0000259" key="1">
    <source>
        <dbReference type="Pfam" id="PF00079"/>
    </source>
</evidence>
<feature type="domain" description="Serpin" evidence="1">
    <location>
        <begin position="2"/>
        <end position="50"/>
    </location>
</feature>
<dbReference type="Proteomes" id="UP000887563">
    <property type="component" value="Unplaced"/>
</dbReference>
<dbReference type="WBParaSite" id="Minc3s01999g27679">
    <property type="protein sequence ID" value="Minc3s01999g27679"/>
    <property type="gene ID" value="Minc3s01999g27679"/>
</dbReference>
<reference evidence="3" key="1">
    <citation type="submission" date="2022-11" db="UniProtKB">
        <authorList>
            <consortium name="WormBaseParasite"/>
        </authorList>
    </citation>
    <scope>IDENTIFICATION</scope>
</reference>
<organism evidence="2 3">
    <name type="scientific">Meloidogyne incognita</name>
    <name type="common">Southern root-knot nematode worm</name>
    <name type="synonym">Oxyuris incognita</name>
    <dbReference type="NCBI Taxonomy" id="6306"/>
    <lineage>
        <taxon>Eukaryota</taxon>
        <taxon>Metazoa</taxon>
        <taxon>Ecdysozoa</taxon>
        <taxon>Nematoda</taxon>
        <taxon>Chromadorea</taxon>
        <taxon>Rhabditida</taxon>
        <taxon>Tylenchina</taxon>
        <taxon>Tylenchomorpha</taxon>
        <taxon>Tylenchoidea</taxon>
        <taxon>Meloidogynidae</taxon>
        <taxon>Meloidogyninae</taxon>
        <taxon>Meloidogyne</taxon>
        <taxon>Meloidogyne incognita group</taxon>
    </lineage>
</organism>
<protein>
    <submittedName>
        <fullName evidence="3">Serpin domain-containing protein</fullName>
    </submittedName>
</protein>
<dbReference type="InterPro" id="IPR042185">
    <property type="entry name" value="Serpin_sf_2"/>
</dbReference>
<sequence length="54" mass="6118">MLNEEGTEATAATGLIVQYLSLQLRPKPQFFAEHPFIFMLVKENDILFCGIFQG</sequence>
<accession>A0A914MRJ1</accession>
<dbReference type="Gene3D" id="2.30.39.10">
    <property type="entry name" value="Alpha-1-antitrypsin, domain 1"/>
    <property type="match status" value="1"/>
</dbReference>
<dbReference type="Pfam" id="PF00079">
    <property type="entry name" value="Serpin"/>
    <property type="match status" value="1"/>
</dbReference>
<proteinExistence type="predicted"/>
<name>A0A914MRJ1_MELIC</name>
<evidence type="ECO:0000313" key="2">
    <source>
        <dbReference type="Proteomes" id="UP000887563"/>
    </source>
</evidence>
<keyword evidence="2" id="KW-1185">Reference proteome</keyword>
<dbReference type="InterPro" id="IPR036186">
    <property type="entry name" value="Serpin_sf"/>
</dbReference>
<dbReference type="SUPFAM" id="SSF56574">
    <property type="entry name" value="Serpins"/>
    <property type="match status" value="1"/>
</dbReference>
<dbReference type="AlphaFoldDB" id="A0A914MRJ1"/>
<dbReference type="InterPro" id="IPR023796">
    <property type="entry name" value="Serpin_dom"/>
</dbReference>